<dbReference type="GeneID" id="10601419"/>
<dbReference type="eggNOG" id="arCOG03859">
    <property type="taxonomic scope" value="Archaea"/>
</dbReference>
<organism evidence="2 3">
    <name type="scientific">Acidianus hospitalis (strain W1)</name>
    <dbReference type="NCBI Taxonomy" id="933801"/>
    <lineage>
        <taxon>Archaea</taxon>
        <taxon>Thermoproteota</taxon>
        <taxon>Thermoprotei</taxon>
        <taxon>Sulfolobales</taxon>
        <taxon>Sulfolobaceae</taxon>
        <taxon>Acidianus</taxon>
    </lineage>
</organism>
<dbReference type="InterPro" id="IPR055771">
    <property type="entry name" value="DUF7347"/>
</dbReference>
<protein>
    <recommendedName>
        <fullName evidence="1">HTH arsR-type domain-containing protein</fullName>
    </recommendedName>
</protein>
<evidence type="ECO:0000259" key="1">
    <source>
        <dbReference type="SMART" id="SM00418"/>
    </source>
</evidence>
<proteinExistence type="predicted"/>
<dbReference type="RefSeq" id="WP_013776708.1">
    <property type="nucleotide sequence ID" value="NC_015518.1"/>
</dbReference>
<dbReference type="KEGG" id="aho:Ahos_1920"/>
<dbReference type="GO" id="GO:0003700">
    <property type="term" value="F:DNA-binding transcription factor activity"/>
    <property type="evidence" value="ECO:0007669"/>
    <property type="project" value="InterPro"/>
</dbReference>
<dbReference type="HOGENOM" id="CLU_712934_0_0_2"/>
<dbReference type="EMBL" id="CP002535">
    <property type="protein sequence ID" value="AEE94793.1"/>
    <property type="molecule type" value="Genomic_DNA"/>
</dbReference>
<dbReference type="OrthoDB" id="21363at2157"/>
<dbReference type="InterPro" id="IPR036388">
    <property type="entry name" value="WH-like_DNA-bd_sf"/>
</dbReference>
<evidence type="ECO:0000313" key="2">
    <source>
        <dbReference type="EMBL" id="AEE94793.1"/>
    </source>
</evidence>
<sequence>MDIFEAIANETRRKIIKILGEKGKAGFSDLMNELGLDSPSLAFHIRKLGNLITKVNDEYTLTEEGKKAYKIIMEVEGRKGESILEREEENSPQQEITPPQSSNVVEVRDLGFYEITPELVKSLKDNKSRLRIVRVGILKIDDSVNPEDLKNVIDEINEVGIIDCSPKCSIAISPKLSNVGLIGQSFAKALQESLKFPFHIYTTHNKKFTVFDSSIQPPKSCEIEVDGSDLTIVQGEPHLKVECRSLDDVEINLGEKMSLEINGCEAVLSLPNLEKLDVEINGGDVNLNLNVKEVEIDADGSDANINITGCEKAEIDADASSVKGKINFPSGGILDIDNNASTVRLTLDLPENVGIINDVRSNISHVELPPIRQGEKKLKIDADVNAGELIIKT</sequence>
<dbReference type="Pfam" id="PF24038">
    <property type="entry name" value="DUF7347"/>
    <property type="match status" value="1"/>
</dbReference>
<feature type="domain" description="HTH arsR-type" evidence="1">
    <location>
        <begin position="2"/>
        <end position="74"/>
    </location>
</feature>
<dbReference type="AlphaFoldDB" id="F4B7P6"/>
<dbReference type="STRING" id="933801.Ahos_1920"/>
<dbReference type="InterPro" id="IPR001845">
    <property type="entry name" value="HTH_ArsR_DNA-bd_dom"/>
</dbReference>
<keyword evidence="3" id="KW-1185">Reference proteome</keyword>
<dbReference type="SUPFAM" id="SSF46785">
    <property type="entry name" value="Winged helix' DNA-binding domain"/>
    <property type="match status" value="1"/>
</dbReference>
<evidence type="ECO:0000313" key="3">
    <source>
        <dbReference type="Proteomes" id="UP000008458"/>
    </source>
</evidence>
<accession>F4B7P6</accession>
<dbReference type="CDD" id="cd00090">
    <property type="entry name" value="HTH_ARSR"/>
    <property type="match status" value="1"/>
</dbReference>
<name>F4B7P6_ACIHW</name>
<reference key="2">
    <citation type="journal article" date="2011" name="Extremophiles">
        <title>Genomic analyses of Acidianus hospitalis W1 a host for studying crenarchaeal virus and plasmid life cycles.</title>
        <authorList>
            <person name="You X.Y."/>
            <person name="Liu C."/>
            <person name="Wang S.Y."/>
            <person name="Jiang C.Y."/>
            <person name="Shah S.A."/>
            <person name="Prangishvili D."/>
            <person name="Liu S.J."/>
            <person name="Garrett R.A."/>
        </authorList>
    </citation>
    <scope>NUCLEOTIDE SEQUENCE</scope>
    <source>
        <strain>W1</strain>
    </source>
</reference>
<dbReference type="Proteomes" id="UP000008458">
    <property type="component" value="Chromosome"/>
</dbReference>
<gene>
    <name evidence="2" type="ordered locus">Ahos_1920</name>
</gene>
<dbReference type="InterPro" id="IPR011991">
    <property type="entry name" value="ArsR-like_HTH"/>
</dbReference>
<dbReference type="SMART" id="SM00418">
    <property type="entry name" value="HTH_ARSR"/>
    <property type="match status" value="1"/>
</dbReference>
<dbReference type="Gene3D" id="1.10.10.10">
    <property type="entry name" value="Winged helix-like DNA-binding domain superfamily/Winged helix DNA-binding domain"/>
    <property type="match status" value="1"/>
</dbReference>
<reference evidence="2 3" key="1">
    <citation type="journal article" date="2011" name="Extremophiles">
        <title>Genomic analysis of Acidianus hospitalis W1 a host for studying crenarchaeal virus and plasmid life cycles.</title>
        <authorList>
            <person name="You X.Y."/>
            <person name="Liu C."/>
            <person name="Wang S.Y."/>
            <person name="Jiang C.Y."/>
            <person name="Shah S.A."/>
            <person name="Prangishvili D."/>
            <person name="She Q."/>
            <person name="Liu S.J."/>
            <person name="Garrett R.A."/>
        </authorList>
    </citation>
    <scope>NUCLEOTIDE SEQUENCE [LARGE SCALE GENOMIC DNA]</scope>
    <source>
        <strain evidence="2 3">W1</strain>
    </source>
</reference>
<dbReference type="InterPro" id="IPR036390">
    <property type="entry name" value="WH_DNA-bd_sf"/>
</dbReference>